<evidence type="ECO:0000256" key="1">
    <source>
        <dbReference type="ARBA" id="ARBA00000707"/>
    </source>
</evidence>
<evidence type="ECO:0000313" key="10">
    <source>
        <dbReference type="Proteomes" id="UP000179807"/>
    </source>
</evidence>
<dbReference type="InterPro" id="IPR050164">
    <property type="entry name" value="Peptidase_C19"/>
</dbReference>
<dbReference type="EC" id="3.4.19.12" evidence="2"/>
<keyword evidence="4" id="KW-0833">Ubl conjugation pathway</keyword>
<dbReference type="SUPFAM" id="SSF54001">
    <property type="entry name" value="Cysteine proteinases"/>
    <property type="match status" value="1"/>
</dbReference>
<name>A0A1J4JRJ6_9EUKA</name>
<keyword evidence="5" id="KW-0378">Hydrolase</keyword>
<evidence type="ECO:0000313" key="9">
    <source>
        <dbReference type="EMBL" id="OHT00150.1"/>
    </source>
</evidence>
<evidence type="ECO:0000256" key="4">
    <source>
        <dbReference type="ARBA" id="ARBA00022786"/>
    </source>
</evidence>
<dbReference type="GO" id="GO:0006508">
    <property type="term" value="P:proteolysis"/>
    <property type="evidence" value="ECO:0007669"/>
    <property type="project" value="UniProtKB-KW"/>
</dbReference>
<keyword evidence="10" id="KW-1185">Reference proteome</keyword>
<dbReference type="GO" id="GO:0004843">
    <property type="term" value="F:cysteine-type deubiquitinase activity"/>
    <property type="evidence" value="ECO:0007669"/>
    <property type="project" value="UniProtKB-EC"/>
</dbReference>
<accession>A0A1J4JRJ6</accession>
<dbReference type="Proteomes" id="UP000179807">
    <property type="component" value="Unassembled WGS sequence"/>
</dbReference>
<dbReference type="GO" id="GO:0005634">
    <property type="term" value="C:nucleus"/>
    <property type="evidence" value="ECO:0007669"/>
    <property type="project" value="TreeGrafter"/>
</dbReference>
<dbReference type="GO" id="GO:0016579">
    <property type="term" value="P:protein deubiquitination"/>
    <property type="evidence" value="ECO:0007669"/>
    <property type="project" value="InterPro"/>
</dbReference>
<evidence type="ECO:0000259" key="8">
    <source>
        <dbReference type="PROSITE" id="PS50235"/>
    </source>
</evidence>
<evidence type="ECO:0000256" key="7">
    <source>
        <dbReference type="SAM" id="MobiDB-lite"/>
    </source>
</evidence>
<dbReference type="CDD" id="cd02257">
    <property type="entry name" value="Peptidase_C19"/>
    <property type="match status" value="1"/>
</dbReference>
<protein>
    <recommendedName>
        <fullName evidence="2">ubiquitinyl hydrolase 1</fullName>
        <ecNumber evidence="2">3.4.19.12</ecNumber>
    </recommendedName>
</protein>
<organism evidence="9 10">
    <name type="scientific">Tritrichomonas foetus</name>
    <dbReference type="NCBI Taxonomy" id="1144522"/>
    <lineage>
        <taxon>Eukaryota</taxon>
        <taxon>Metamonada</taxon>
        <taxon>Parabasalia</taxon>
        <taxon>Tritrichomonadida</taxon>
        <taxon>Tritrichomonadidae</taxon>
        <taxon>Tritrichomonas</taxon>
    </lineage>
</organism>
<dbReference type="PROSITE" id="PS50235">
    <property type="entry name" value="USP_3"/>
    <property type="match status" value="1"/>
</dbReference>
<evidence type="ECO:0000256" key="3">
    <source>
        <dbReference type="ARBA" id="ARBA00022670"/>
    </source>
</evidence>
<dbReference type="PROSITE" id="PS00973">
    <property type="entry name" value="USP_2"/>
    <property type="match status" value="1"/>
</dbReference>
<dbReference type="InterPro" id="IPR028889">
    <property type="entry name" value="USP"/>
</dbReference>
<feature type="domain" description="USP" evidence="8">
    <location>
        <begin position="109"/>
        <end position="417"/>
    </location>
</feature>
<evidence type="ECO:0000256" key="6">
    <source>
        <dbReference type="ARBA" id="ARBA00022807"/>
    </source>
</evidence>
<dbReference type="PANTHER" id="PTHR24006">
    <property type="entry name" value="UBIQUITIN CARBOXYL-TERMINAL HYDROLASE"/>
    <property type="match status" value="1"/>
</dbReference>
<reference evidence="9" key="1">
    <citation type="submission" date="2016-10" db="EMBL/GenBank/DDBJ databases">
        <authorList>
            <person name="Benchimol M."/>
            <person name="Almeida L.G."/>
            <person name="Vasconcelos A.T."/>
            <person name="Perreira-Neves A."/>
            <person name="Rosa I.A."/>
            <person name="Tasca T."/>
            <person name="Bogo M.R."/>
            <person name="de Souza W."/>
        </authorList>
    </citation>
    <scope>NUCLEOTIDE SEQUENCE [LARGE SCALE GENOMIC DNA]</scope>
    <source>
        <strain evidence="9">K</strain>
    </source>
</reference>
<sequence length="817" mass="92840">MNQCNSHALDTRLAAKDLYLSLAIAKVLKSESANDHLGSLVICFSCHSLCAGAQSMREHFNNTTHSLFLGICPMKIVCIKCERTFNCTPLLMKSICLSLLTYPLESPPLGFPNLGNSCYSNSILIALSHCQPLVTASAVSSLPLMKAFNIAATTNRLFNQIIHGLCPKYSPFVQEDAAEFLLHVLDVFSDDPNGKKLFNGSTKTHFDCKYCKSHTEIEQTFTVLSVPLSTSGWKGQKRISNFMARGFGGNSNFIADGDGSFGNHVVSFFQHLSVSALSLEKSLQAMFSPIPHECEKCHKNLNMFVTLETLPEILIIQLERFGKRWFGLGKMYQSVSFPDEDVDFQQFVSPETDCGPSVYSLIAVVMHHGFMNAGHYQCYARKFNTKKWFLFNDAEVKEVPREEVINCQSYLLFYQKRPSIEVENIRMKFAQKNLPFWWSIPVKILSNPKLWEESVPTSEYDNELAEAEALIGKKIIRDETEDDKKSKLITLYPYSKSGVKITEKSSSNLFAFIFEKEPLPTLYKPKENAFNGVMVGNEVSFLISDKDEDEDELNQQVVNHASSDNNDNNHDDKNNVINVNSWDAIINENKSKFAFKPIGPIYKYVELVDEQWKTAYQQIISKILIYYVVNSDEDGKLLKRITGNHPDLHVIKCDFTAKNQNVDIVSPSPEAKLFADLLLIRSELFEGTKDGQTITVNSRDVIFNTLVNFRKINRIWCVEDESTAMDLAFNSPKCFTIAKNGVQFRFQNGFQCRIGVQPNSKTILHSHSDNPRDPQNQERNQFHHIETKKDQTNENENKNENESKNEIENKNENENMK</sequence>
<dbReference type="VEuPathDB" id="TrichDB:TRFO_33285"/>
<keyword evidence="3" id="KW-0645">Protease</keyword>
<evidence type="ECO:0000256" key="2">
    <source>
        <dbReference type="ARBA" id="ARBA00012759"/>
    </source>
</evidence>
<dbReference type="Gene3D" id="3.90.70.10">
    <property type="entry name" value="Cysteine proteinases"/>
    <property type="match status" value="1"/>
</dbReference>
<gene>
    <name evidence="9" type="ORF">TRFO_33285</name>
</gene>
<dbReference type="PANTHER" id="PTHR24006:SF687">
    <property type="entry name" value="UBIQUITIN CARBOXYL-TERMINAL HYDROLASE 10"/>
    <property type="match status" value="1"/>
</dbReference>
<dbReference type="AlphaFoldDB" id="A0A1J4JRJ6"/>
<keyword evidence="6" id="KW-0788">Thiol protease</keyword>
<dbReference type="InterPro" id="IPR038765">
    <property type="entry name" value="Papain-like_cys_pep_sf"/>
</dbReference>
<dbReference type="OrthoDB" id="10072614at2759"/>
<dbReference type="InterPro" id="IPR001394">
    <property type="entry name" value="Peptidase_C19_UCH"/>
</dbReference>
<feature type="region of interest" description="Disordered" evidence="7">
    <location>
        <begin position="761"/>
        <end position="817"/>
    </location>
</feature>
<dbReference type="GeneID" id="94843695"/>
<proteinExistence type="predicted"/>
<dbReference type="InterPro" id="IPR018200">
    <property type="entry name" value="USP_CS"/>
</dbReference>
<dbReference type="RefSeq" id="XP_068353286.1">
    <property type="nucleotide sequence ID" value="XM_068508991.1"/>
</dbReference>
<feature type="compositionally biased region" description="Basic and acidic residues" evidence="7">
    <location>
        <begin position="766"/>
        <end position="817"/>
    </location>
</feature>
<comment type="caution">
    <text evidence="9">The sequence shown here is derived from an EMBL/GenBank/DDBJ whole genome shotgun (WGS) entry which is preliminary data.</text>
</comment>
<comment type="catalytic activity">
    <reaction evidence="1">
        <text>Thiol-dependent hydrolysis of ester, thioester, amide, peptide and isopeptide bonds formed by the C-terminal Gly of ubiquitin (a 76-residue protein attached to proteins as an intracellular targeting signal).</text>
        <dbReference type="EC" id="3.4.19.12"/>
    </reaction>
</comment>
<evidence type="ECO:0000256" key="5">
    <source>
        <dbReference type="ARBA" id="ARBA00022801"/>
    </source>
</evidence>
<dbReference type="Pfam" id="PF00443">
    <property type="entry name" value="UCH"/>
    <property type="match status" value="1"/>
</dbReference>
<dbReference type="EMBL" id="MLAK01000970">
    <property type="protein sequence ID" value="OHT00150.1"/>
    <property type="molecule type" value="Genomic_DNA"/>
</dbReference>
<dbReference type="GO" id="GO:0005829">
    <property type="term" value="C:cytosol"/>
    <property type="evidence" value="ECO:0007669"/>
    <property type="project" value="TreeGrafter"/>
</dbReference>